<name>A0A0N5AIQ8_9BILA</name>
<evidence type="ECO:0000313" key="2">
    <source>
        <dbReference type="WBParaSite" id="SMUV_0000431301-mRNA-1"/>
    </source>
</evidence>
<protein>
    <submittedName>
        <fullName evidence="2">DUF3950 domain-containing protein</fullName>
    </submittedName>
</protein>
<dbReference type="Proteomes" id="UP000046393">
    <property type="component" value="Unplaced"/>
</dbReference>
<reference evidence="2" key="1">
    <citation type="submission" date="2017-02" db="UniProtKB">
        <authorList>
            <consortium name="WormBaseParasite"/>
        </authorList>
    </citation>
    <scope>IDENTIFICATION</scope>
</reference>
<accession>A0A0N5AIQ8</accession>
<evidence type="ECO:0000313" key="1">
    <source>
        <dbReference type="Proteomes" id="UP000046393"/>
    </source>
</evidence>
<dbReference type="WBParaSite" id="SMUV_0000431301-mRNA-1">
    <property type="protein sequence ID" value="SMUV_0000431301-mRNA-1"/>
    <property type="gene ID" value="SMUV_0000431301"/>
</dbReference>
<dbReference type="AlphaFoldDB" id="A0A0N5AIQ8"/>
<organism evidence="1 2">
    <name type="scientific">Syphacia muris</name>
    <dbReference type="NCBI Taxonomy" id="451379"/>
    <lineage>
        <taxon>Eukaryota</taxon>
        <taxon>Metazoa</taxon>
        <taxon>Ecdysozoa</taxon>
        <taxon>Nematoda</taxon>
        <taxon>Chromadorea</taxon>
        <taxon>Rhabditida</taxon>
        <taxon>Spirurina</taxon>
        <taxon>Oxyuridomorpha</taxon>
        <taxon>Oxyuroidea</taxon>
        <taxon>Oxyuridae</taxon>
        <taxon>Syphacia</taxon>
    </lineage>
</organism>
<keyword evidence="1" id="KW-1185">Reference proteome</keyword>
<sequence>MAETSVHESVPSSSSYSYKLIYEDKHSEATVNNDSNEPRKIFFKAGSAGGSTDLIDLVKLYQDSGDDETLQQWVDICTKQREQLQNSNNKAIRSSNSENSIVSTNSGFALSLNSKEDCDYKKPFQSLDRLMPVKGDREAILEKCHSLDYRTQTQAVEPAIGLKRCQEMSNISIDDS</sequence>
<proteinExistence type="predicted"/>